<feature type="non-terminal residue" evidence="2">
    <location>
        <position position="1"/>
    </location>
</feature>
<feature type="non-terminal residue" evidence="2">
    <location>
        <position position="74"/>
    </location>
</feature>
<proteinExistence type="predicted"/>
<name>A0A6J4SI48_9ACTN</name>
<evidence type="ECO:0000256" key="1">
    <source>
        <dbReference type="SAM" id="MobiDB-lite"/>
    </source>
</evidence>
<evidence type="ECO:0000313" key="2">
    <source>
        <dbReference type="EMBL" id="CAA9492281.1"/>
    </source>
</evidence>
<accession>A0A6J4SI48</accession>
<dbReference type="AlphaFoldDB" id="A0A6J4SI48"/>
<reference evidence="2" key="1">
    <citation type="submission" date="2020-02" db="EMBL/GenBank/DDBJ databases">
        <authorList>
            <person name="Meier V. D."/>
        </authorList>
    </citation>
    <scope>NUCLEOTIDE SEQUENCE</scope>
    <source>
        <strain evidence="2">AVDCRST_MAG69</strain>
    </source>
</reference>
<feature type="compositionally biased region" description="Basic residues" evidence="1">
    <location>
        <begin position="63"/>
        <end position="74"/>
    </location>
</feature>
<organism evidence="2">
    <name type="scientific">uncultured Solirubrobacteraceae bacterium</name>
    <dbReference type="NCBI Taxonomy" id="1162706"/>
    <lineage>
        <taxon>Bacteria</taxon>
        <taxon>Bacillati</taxon>
        <taxon>Actinomycetota</taxon>
        <taxon>Thermoleophilia</taxon>
        <taxon>Solirubrobacterales</taxon>
        <taxon>Solirubrobacteraceae</taxon>
        <taxon>environmental samples</taxon>
    </lineage>
</organism>
<feature type="region of interest" description="Disordered" evidence="1">
    <location>
        <begin position="1"/>
        <end position="74"/>
    </location>
</feature>
<sequence length="74" mass="8566">AHHHPSRRREAHDRRGRRRRDPRDRRQPGPRRHPGPPVGPRVPRGDLDGGQGGEPRCGDRRPRGASRPRRQLEV</sequence>
<dbReference type="EMBL" id="CADCVP010000152">
    <property type="protein sequence ID" value="CAA9492281.1"/>
    <property type="molecule type" value="Genomic_DNA"/>
</dbReference>
<protein>
    <submittedName>
        <fullName evidence="2">Carbon storage regulator</fullName>
    </submittedName>
</protein>
<gene>
    <name evidence="2" type="ORF">AVDCRST_MAG69-1399</name>
</gene>